<dbReference type="SUPFAM" id="SSF57701">
    <property type="entry name" value="Zn2/Cys6 DNA-binding domain"/>
    <property type="match status" value="1"/>
</dbReference>
<dbReference type="EMBL" id="VNKQ01000013">
    <property type="protein sequence ID" value="KAG0647228.1"/>
    <property type="molecule type" value="Genomic_DNA"/>
</dbReference>
<dbReference type="Gene3D" id="4.10.240.10">
    <property type="entry name" value="Zn(2)-C6 fungal-type DNA-binding domain"/>
    <property type="match status" value="1"/>
</dbReference>
<feature type="domain" description="Zn(2)-C6 fungal-type" evidence="3">
    <location>
        <begin position="10"/>
        <end position="38"/>
    </location>
</feature>
<keyword evidence="1" id="KW-0539">Nucleus</keyword>
<evidence type="ECO:0000256" key="2">
    <source>
        <dbReference type="SAM" id="MobiDB-lite"/>
    </source>
</evidence>
<dbReference type="InterPro" id="IPR001138">
    <property type="entry name" value="Zn2Cys6_DnaBD"/>
</dbReference>
<dbReference type="Proteomes" id="UP000785200">
    <property type="component" value="Unassembled WGS sequence"/>
</dbReference>
<dbReference type="CDD" id="cd00067">
    <property type="entry name" value="GAL4"/>
    <property type="match status" value="1"/>
</dbReference>
<dbReference type="PANTHER" id="PTHR38791:SF13">
    <property type="entry name" value="ZN(2)-C6 FUNGAL-TYPE DOMAIN-CONTAINING PROTEIN"/>
    <property type="match status" value="1"/>
</dbReference>
<feature type="region of interest" description="Disordered" evidence="2">
    <location>
        <begin position="58"/>
        <end position="83"/>
    </location>
</feature>
<dbReference type="PROSITE" id="PS50048">
    <property type="entry name" value="ZN2_CY6_FUNGAL_2"/>
    <property type="match status" value="1"/>
</dbReference>
<dbReference type="SMART" id="SM00066">
    <property type="entry name" value="GAL4"/>
    <property type="match status" value="1"/>
</dbReference>
<evidence type="ECO:0000256" key="1">
    <source>
        <dbReference type="ARBA" id="ARBA00023242"/>
    </source>
</evidence>
<dbReference type="OrthoDB" id="3520984at2759"/>
<reference evidence="4" key="1">
    <citation type="submission" date="2019-07" db="EMBL/GenBank/DDBJ databases">
        <title>Hyphodiscus hymeniophilus genome sequencing and assembly.</title>
        <authorList>
            <person name="Kramer G."/>
            <person name="Nodwell J."/>
        </authorList>
    </citation>
    <scope>NUCLEOTIDE SEQUENCE</scope>
    <source>
        <strain evidence="4">ATCC 34498</strain>
    </source>
</reference>
<protein>
    <submittedName>
        <fullName evidence="4">White-opaque regulator 2</fullName>
    </submittedName>
</protein>
<evidence type="ECO:0000259" key="3">
    <source>
        <dbReference type="PROSITE" id="PS50048"/>
    </source>
</evidence>
<dbReference type="Pfam" id="PF00172">
    <property type="entry name" value="Zn_clus"/>
    <property type="match status" value="1"/>
</dbReference>
<dbReference type="GO" id="GO:0008270">
    <property type="term" value="F:zinc ion binding"/>
    <property type="evidence" value="ECO:0007669"/>
    <property type="project" value="InterPro"/>
</dbReference>
<dbReference type="InterPro" id="IPR036864">
    <property type="entry name" value="Zn2-C6_fun-type_DNA-bd_sf"/>
</dbReference>
<accession>A0A9P6VG09</accession>
<dbReference type="PANTHER" id="PTHR38791">
    <property type="entry name" value="ZN(II)2CYS6 TRANSCRIPTION FACTOR (EUROFUNG)-RELATED-RELATED"/>
    <property type="match status" value="1"/>
</dbReference>
<gene>
    <name evidence="4" type="ORF">D0Z07_7200</name>
</gene>
<feature type="compositionally biased region" description="Basic and acidic residues" evidence="2">
    <location>
        <begin position="58"/>
        <end position="76"/>
    </location>
</feature>
<organism evidence="4 5">
    <name type="scientific">Hyphodiscus hymeniophilus</name>
    <dbReference type="NCBI Taxonomy" id="353542"/>
    <lineage>
        <taxon>Eukaryota</taxon>
        <taxon>Fungi</taxon>
        <taxon>Dikarya</taxon>
        <taxon>Ascomycota</taxon>
        <taxon>Pezizomycotina</taxon>
        <taxon>Leotiomycetes</taxon>
        <taxon>Helotiales</taxon>
        <taxon>Hyphodiscaceae</taxon>
        <taxon>Hyphodiscus</taxon>
    </lineage>
</organism>
<dbReference type="AlphaFoldDB" id="A0A9P6VG09"/>
<dbReference type="PROSITE" id="PS00463">
    <property type="entry name" value="ZN2_CY6_FUNGAL_1"/>
    <property type="match status" value="1"/>
</dbReference>
<evidence type="ECO:0000313" key="4">
    <source>
        <dbReference type="EMBL" id="KAG0647228.1"/>
    </source>
</evidence>
<evidence type="ECO:0000313" key="5">
    <source>
        <dbReference type="Proteomes" id="UP000785200"/>
    </source>
</evidence>
<keyword evidence="5" id="KW-1185">Reference proteome</keyword>
<proteinExistence type="predicted"/>
<comment type="caution">
    <text evidence="4">The sequence shown here is derived from an EMBL/GenBank/DDBJ whole genome shotgun (WGS) entry which is preliminary data.</text>
</comment>
<name>A0A9P6VG09_9HELO</name>
<dbReference type="GO" id="GO:0000981">
    <property type="term" value="F:DNA-binding transcription factor activity, RNA polymerase II-specific"/>
    <property type="evidence" value="ECO:0007669"/>
    <property type="project" value="InterPro"/>
</dbReference>
<dbReference type="InterPro" id="IPR053175">
    <property type="entry name" value="DHMBA_Reg_Transcription_Factor"/>
</dbReference>
<sequence length="525" mass="59264">MVYTGQPSRGCDTCRKRRIKCDERKPECLHCVRTKRKCPGYRDQFDLAWRDQTVVAKKSVERGKRGHKKEERERHHSSSSSSTQIIDLTPIVEDFQEFSPPTLLPTPSPSPTLRGPPEDHALCFFFTRYVLPQRDPLARRGFLEYTLPIYSRSGPHSPLKLSIQAVATSMLSGAMNQGDDPPLARSFYLGAVQHMKERVIEQRDCADDELLMAVMLLQMYEQLVGRTKKNTSPKAHLDGALALIKHRGVGNFKGDVSRGLLYYVRSVFVEECTRNAKPMPRGIETWSELSPDSDQIPTVRLDTIMVDIANLQAYSLPLLNTTELPAGVRFSRLMQTINYLTDIDDRLTSWSWSLPSTWAPIRVSGKQSIPPNIPQAGLYEQYCDVYASIFIASLWNKLRLSQIRTKNLIIGCLSQVKATPNNIKLREACQLGIQQAVDDICASVPFNIGDRMQPEDKIVHYPMAPGRPVPNDHYQSGPAMGGWSLLQPLGAVWGMKLKMRDGQRQWIGGQMARIARIYGIRRGKG</sequence>